<keyword evidence="1" id="KW-1185">Reference proteome</keyword>
<reference evidence="2" key="1">
    <citation type="submission" date="2022-11" db="UniProtKB">
        <authorList>
            <consortium name="WormBaseParasite"/>
        </authorList>
    </citation>
    <scope>IDENTIFICATION</scope>
</reference>
<name>A0A915LBP3_ROMCU</name>
<accession>A0A915LBP3</accession>
<evidence type="ECO:0000313" key="1">
    <source>
        <dbReference type="Proteomes" id="UP000887565"/>
    </source>
</evidence>
<proteinExistence type="predicted"/>
<organism evidence="1 2">
    <name type="scientific">Romanomermis culicivorax</name>
    <name type="common">Nematode worm</name>
    <dbReference type="NCBI Taxonomy" id="13658"/>
    <lineage>
        <taxon>Eukaryota</taxon>
        <taxon>Metazoa</taxon>
        <taxon>Ecdysozoa</taxon>
        <taxon>Nematoda</taxon>
        <taxon>Enoplea</taxon>
        <taxon>Dorylaimia</taxon>
        <taxon>Mermithida</taxon>
        <taxon>Mermithoidea</taxon>
        <taxon>Mermithidae</taxon>
        <taxon>Romanomermis</taxon>
    </lineage>
</organism>
<dbReference type="WBParaSite" id="nRc.2.0.1.t48272-RA">
    <property type="protein sequence ID" value="nRc.2.0.1.t48272-RA"/>
    <property type="gene ID" value="nRc.2.0.1.g48272"/>
</dbReference>
<evidence type="ECO:0000313" key="2">
    <source>
        <dbReference type="WBParaSite" id="nRc.2.0.1.t48272-RA"/>
    </source>
</evidence>
<protein>
    <submittedName>
        <fullName evidence="2">Uncharacterized protein</fullName>
    </submittedName>
</protein>
<dbReference type="Proteomes" id="UP000887565">
    <property type="component" value="Unplaced"/>
</dbReference>
<dbReference type="AlphaFoldDB" id="A0A915LBP3"/>
<sequence>MPMQQVHGTVGFAMVLKTDSLDVGDFWRLFKRPILRTSRFIQKESQMGGVDGIDYAELFGPETGDPSKNQRGDVMQNGWLRFLVGGMVVGSEILIQR</sequence>